<dbReference type="SUPFAM" id="SSF52172">
    <property type="entry name" value="CheY-like"/>
    <property type="match status" value="1"/>
</dbReference>
<feature type="transmembrane region" description="Helical" evidence="11">
    <location>
        <begin position="20"/>
        <end position="44"/>
    </location>
</feature>
<dbReference type="EMBL" id="JAHGAW010000006">
    <property type="protein sequence ID" value="MBT2187272.1"/>
    <property type="molecule type" value="Genomic_DNA"/>
</dbReference>
<evidence type="ECO:0000256" key="6">
    <source>
        <dbReference type="ARBA" id="ARBA00022777"/>
    </source>
</evidence>
<dbReference type="Gene3D" id="3.40.50.2300">
    <property type="match status" value="1"/>
</dbReference>
<comment type="caution">
    <text evidence="14">The sequence shown here is derived from an EMBL/GenBank/DDBJ whole genome shotgun (WGS) entry which is preliminary data.</text>
</comment>
<keyword evidence="11" id="KW-1133">Transmembrane helix</keyword>
<feature type="modified residue" description="4-aspartylphosphate" evidence="9">
    <location>
        <position position="506"/>
    </location>
</feature>
<evidence type="ECO:0000313" key="14">
    <source>
        <dbReference type="EMBL" id="MBT2187272.1"/>
    </source>
</evidence>
<dbReference type="GO" id="GO:0005524">
    <property type="term" value="F:ATP binding"/>
    <property type="evidence" value="ECO:0007669"/>
    <property type="project" value="UniProtKB-KW"/>
</dbReference>
<dbReference type="InterPro" id="IPR011006">
    <property type="entry name" value="CheY-like_superfamily"/>
</dbReference>
<dbReference type="SMART" id="SM00388">
    <property type="entry name" value="HisKA"/>
    <property type="match status" value="1"/>
</dbReference>
<keyword evidence="10" id="KW-0175">Coiled coil</keyword>
<accession>A0A9X1IRC4</accession>
<evidence type="ECO:0000256" key="2">
    <source>
        <dbReference type="ARBA" id="ARBA00012438"/>
    </source>
</evidence>
<evidence type="ECO:0000256" key="1">
    <source>
        <dbReference type="ARBA" id="ARBA00000085"/>
    </source>
</evidence>
<evidence type="ECO:0000313" key="15">
    <source>
        <dbReference type="Proteomes" id="UP001138757"/>
    </source>
</evidence>
<dbReference type="CDD" id="cd18773">
    <property type="entry name" value="PDC1_HK_sensor"/>
    <property type="match status" value="1"/>
</dbReference>
<dbReference type="InterPro" id="IPR033417">
    <property type="entry name" value="CHASE8"/>
</dbReference>
<dbReference type="InterPro" id="IPR001789">
    <property type="entry name" value="Sig_transdc_resp-reg_receiver"/>
</dbReference>
<dbReference type="SMART" id="SM00387">
    <property type="entry name" value="HATPase_c"/>
    <property type="match status" value="1"/>
</dbReference>
<dbReference type="PANTHER" id="PTHR43065">
    <property type="entry name" value="SENSOR HISTIDINE KINASE"/>
    <property type="match status" value="1"/>
</dbReference>
<proteinExistence type="predicted"/>
<feature type="domain" description="Histidine kinase" evidence="12">
    <location>
        <begin position="223"/>
        <end position="436"/>
    </location>
</feature>
<evidence type="ECO:0000259" key="12">
    <source>
        <dbReference type="PROSITE" id="PS50109"/>
    </source>
</evidence>
<dbReference type="InterPro" id="IPR005467">
    <property type="entry name" value="His_kinase_dom"/>
</dbReference>
<feature type="domain" description="Response regulatory" evidence="13">
    <location>
        <begin position="456"/>
        <end position="569"/>
    </location>
</feature>
<dbReference type="PROSITE" id="PS50110">
    <property type="entry name" value="RESPONSE_REGULATORY"/>
    <property type="match status" value="1"/>
</dbReference>
<dbReference type="Pfam" id="PF00512">
    <property type="entry name" value="HisKA"/>
    <property type="match status" value="1"/>
</dbReference>
<dbReference type="PROSITE" id="PS50109">
    <property type="entry name" value="HIS_KIN"/>
    <property type="match status" value="1"/>
</dbReference>
<name>A0A9X1IRC4_9SPHN</name>
<dbReference type="AlphaFoldDB" id="A0A9X1IRC4"/>
<keyword evidence="4" id="KW-0808">Transferase</keyword>
<dbReference type="InterPro" id="IPR036097">
    <property type="entry name" value="HisK_dim/P_sf"/>
</dbReference>
<keyword evidence="15" id="KW-1185">Reference proteome</keyword>
<evidence type="ECO:0000259" key="13">
    <source>
        <dbReference type="PROSITE" id="PS50110"/>
    </source>
</evidence>
<dbReference type="CDD" id="cd00082">
    <property type="entry name" value="HisKA"/>
    <property type="match status" value="1"/>
</dbReference>
<keyword evidence="3 9" id="KW-0597">Phosphoprotein</keyword>
<dbReference type="Gene3D" id="1.10.287.130">
    <property type="match status" value="1"/>
</dbReference>
<evidence type="ECO:0000256" key="8">
    <source>
        <dbReference type="ARBA" id="ARBA00023012"/>
    </source>
</evidence>
<dbReference type="Pfam" id="PF00072">
    <property type="entry name" value="Response_reg"/>
    <property type="match status" value="1"/>
</dbReference>
<dbReference type="InterPro" id="IPR004358">
    <property type="entry name" value="Sig_transdc_His_kin-like_C"/>
</dbReference>
<dbReference type="InterPro" id="IPR003661">
    <property type="entry name" value="HisK_dim/P_dom"/>
</dbReference>
<feature type="transmembrane region" description="Helical" evidence="11">
    <location>
        <begin position="163"/>
        <end position="185"/>
    </location>
</feature>
<dbReference type="PANTHER" id="PTHR43065:SF46">
    <property type="entry name" value="C4-DICARBOXYLATE TRANSPORT SENSOR PROTEIN DCTB"/>
    <property type="match status" value="1"/>
</dbReference>
<dbReference type="Gene3D" id="3.30.565.10">
    <property type="entry name" value="Histidine kinase-like ATPase, C-terminal domain"/>
    <property type="match status" value="1"/>
</dbReference>
<dbReference type="PRINTS" id="PR00344">
    <property type="entry name" value="BCTRLSENSOR"/>
</dbReference>
<dbReference type="EC" id="2.7.13.3" evidence="2"/>
<keyword evidence="5" id="KW-0547">Nucleotide-binding</keyword>
<evidence type="ECO:0000256" key="10">
    <source>
        <dbReference type="SAM" id="Coils"/>
    </source>
</evidence>
<reference evidence="14" key="1">
    <citation type="submission" date="2021-05" db="EMBL/GenBank/DDBJ databases">
        <title>Genome of Sphingobium sp. strain.</title>
        <authorList>
            <person name="Fan R."/>
        </authorList>
    </citation>
    <scope>NUCLEOTIDE SEQUENCE</scope>
    <source>
        <strain evidence="14">H33</strain>
    </source>
</reference>
<keyword evidence="11" id="KW-0812">Transmembrane</keyword>
<dbReference type="Pfam" id="PF02518">
    <property type="entry name" value="HATPase_c"/>
    <property type="match status" value="1"/>
</dbReference>
<dbReference type="Proteomes" id="UP001138757">
    <property type="component" value="Unassembled WGS sequence"/>
</dbReference>
<evidence type="ECO:0000256" key="7">
    <source>
        <dbReference type="ARBA" id="ARBA00022840"/>
    </source>
</evidence>
<dbReference type="GO" id="GO:0000155">
    <property type="term" value="F:phosphorelay sensor kinase activity"/>
    <property type="evidence" value="ECO:0007669"/>
    <property type="project" value="InterPro"/>
</dbReference>
<keyword evidence="8" id="KW-0902">Two-component regulatory system</keyword>
<evidence type="ECO:0000256" key="4">
    <source>
        <dbReference type="ARBA" id="ARBA00022679"/>
    </source>
</evidence>
<comment type="catalytic activity">
    <reaction evidence="1">
        <text>ATP + protein L-histidine = ADP + protein N-phospho-L-histidine.</text>
        <dbReference type="EC" id="2.7.13.3"/>
    </reaction>
</comment>
<keyword evidence="11" id="KW-0472">Membrane</keyword>
<dbReference type="InterPro" id="IPR036890">
    <property type="entry name" value="HATPase_C_sf"/>
</dbReference>
<dbReference type="SMART" id="SM00448">
    <property type="entry name" value="REC"/>
    <property type="match status" value="1"/>
</dbReference>
<organism evidence="14 15">
    <name type="scientific">Sphingobium nicotianae</name>
    <dbReference type="NCBI Taxonomy" id="2782607"/>
    <lineage>
        <taxon>Bacteria</taxon>
        <taxon>Pseudomonadati</taxon>
        <taxon>Pseudomonadota</taxon>
        <taxon>Alphaproteobacteria</taxon>
        <taxon>Sphingomonadales</taxon>
        <taxon>Sphingomonadaceae</taxon>
        <taxon>Sphingobium</taxon>
    </lineage>
</organism>
<evidence type="ECO:0000256" key="11">
    <source>
        <dbReference type="SAM" id="Phobius"/>
    </source>
</evidence>
<dbReference type="Pfam" id="PF17152">
    <property type="entry name" value="CHASE8"/>
    <property type="match status" value="1"/>
</dbReference>
<evidence type="ECO:0000256" key="3">
    <source>
        <dbReference type="ARBA" id="ARBA00022553"/>
    </source>
</evidence>
<gene>
    <name evidence="14" type="ORF">KK488_09980</name>
</gene>
<feature type="coiled-coil region" evidence="10">
    <location>
        <begin position="187"/>
        <end position="214"/>
    </location>
</feature>
<protein>
    <recommendedName>
        <fullName evidence="2">histidine kinase</fullName>
        <ecNumber evidence="2">2.7.13.3</ecNumber>
    </recommendedName>
</protein>
<dbReference type="SUPFAM" id="SSF47384">
    <property type="entry name" value="Homodimeric domain of signal transducing histidine kinase"/>
    <property type="match status" value="1"/>
</dbReference>
<keyword evidence="6" id="KW-0418">Kinase</keyword>
<evidence type="ECO:0000256" key="9">
    <source>
        <dbReference type="PROSITE-ProRule" id="PRU00169"/>
    </source>
</evidence>
<sequence>MRVGSPVRPASLKAWIKQLMATPLAAAIIALLLLLAGVVFTLQVDRIGRTEKLRQASVQAQILASGIAAPLAFGDEATLREYLEALRADPQIIAVGAYDATGRFVAGYNVVPTRLPDHGRLAEPAMTARDLTVTAAVVQGGTRLGTVYLRATLDSWQRRATRYAGLAAIVLMASLLIATLGASYASLHEAHARLQEETASRQQAEEALRQSQKMEALGQLTGGVAHDFNNLLMVASGSLDLMDRTDDPARLDRLKAGIRHAVDRGAKLTQQLLAFSRRSPLKAEVVDLGDRIRGMDTLLDRLTTNGISLKTSIASNLWPVEIDPSELEVALLNVVINARDAMPQGGLVTISAENLPGDGGAPDQVRIAISDTGTGIPPDVLDRIFEPFFTTKGAGHGTGLGLSQVYGFVRASGGDIQVESVPGQGTRITLLLPRSTLSPIRSQPEQPVVEAASKRRILLVEDNDTVAEMVGGMLDEIGYEQERAASGDEALVRLEQGANFALVLSDMIMPGKLNGLDLVHEIGRRWPRMPAVLMTGFSEASISARGEGIPLLTKPFSIQSLSAQINDTLSRS</sequence>
<dbReference type="InterPro" id="IPR003594">
    <property type="entry name" value="HATPase_dom"/>
</dbReference>
<keyword evidence="7" id="KW-0067">ATP-binding</keyword>
<dbReference type="SUPFAM" id="SSF55874">
    <property type="entry name" value="ATPase domain of HSP90 chaperone/DNA topoisomerase II/histidine kinase"/>
    <property type="match status" value="1"/>
</dbReference>
<evidence type="ECO:0000256" key="5">
    <source>
        <dbReference type="ARBA" id="ARBA00022741"/>
    </source>
</evidence>